<reference evidence="3" key="1">
    <citation type="journal article" date="2010" name="Nature">
        <title>The Amphimedon queenslandica genome and the evolution of animal complexity.</title>
        <authorList>
            <person name="Srivastava M."/>
            <person name="Simakov O."/>
            <person name="Chapman J."/>
            <person name="Fahey B."/>
            <person name="Gauthier M.E."/>
            <person name="Mitros T."/>
            <person name="Richards G.S."/>
            <person name="Conaco C."/>
            <person name="Dacre M."/>
            <person name="Hellsten U."/>
            <person name="Larroux C."/>
            <person name="Putnam N.H."/>
            <person name="Stanke M."/>
            <person name="Adamska M."/>
            <person name="Darling A."/>
            <person name="Degnan S.M."/>
            <person name="Oakley T.H."/>
            <person name="Plachetzki D.C."/>
            <person name="Zhai Y."/>
            <person name="Adamski M."/>
            <person name="Calcino A."/>
            <person name="Cummins S.F."/>
            <person name="Goodstein D.M."/>
            <person name="Harris C."/>
            <person name="Jackson D.J."/>
            <person name="Leys S.P."/>
            <person name="Shu S."/>
            <person name="Woodcroft B.J."/>
            <person name="Vervoort M."/>
            <person name="Kosik K.S."/>
            <person name="Manning G."/>
            <person name="Degnan B.M."/>
            <person name="Rokhsar D.S."/>
        </authorList>
    </citation>
    <scope>NUCLEOTIDE SEQUENCE [LARGE SCALE GENOMIC DNA]</scope>
</reference>
<feature type="compositionally biased region" description="Polar residues" evidence="1">
    <location>
        <begin position="80"/>
        <end position="97"/>
    </location>
</feature>
<dbReference type="Proteomes" id="UP000007879">
    <property type="component" value="Unassembled WGS sequence"/>
</dbReference>
<name>A0AAN0J255_AMPQE</name>
<dbReference type="GeneID" id="109581272"/>
<feature type="region of interest" description="Disordered" evidence="1">
    <location>
        <begin position="35"/>
        <end position="111"/>
    </location>
</feature>
<evidence type="ECO:0000313" key="2">
    <source>
        <dbReference type="EnsemblMetazoa" id="XP_019850808.1"/>
    </source>
</evidence>
<accession>A0AAN0J255</accession>
<dbReference type="EnsemblMetazoa" id="XM_019995249.1">
    <property type="protein sequence ID" value="XP_019850808.1"/>
    <property type="gene ID" value="LOC109581272"/>
</dbReference>
<reference evidence="2" key="2">
    <citation type="submission" date="2024-06" db="UniProtKB">
        <authorList>
            <consortium name="EnsemblMetazoa"/>
        </authorList>
    </citation>
    <scope>IDENTIFICATION</scope>
</reference>
<evidence type="ECO:0000313" key="3">
    <source>
        <dbReference type="Proteomes" id="UP000007879"/>
    </source>
</evidence>
<dbReference type="RefSeq" id="XP_019850808.1">
    <property type="nucleotide sequence ID" value="XM_019995249.1"/>
</dbReference>
<protein>
    <submittedName>
        <fullName evidence="2">Uncharacterized protein</fullName>
    </submittedName>
</protein>
<dbReference type="KEGG" id="aqu:109581272"/>
<feature type="compositionally biased region" description="Basic and acidic residues" evidence="1">
    <location>
        <begin position="37"/>
        <end position="53"/>
    </location>
</feature>
<feature type="region of interest" description="Disordered" evidence="1">
    <location>
        <begin position="134"/>
        <end position="174"/>
    </location>
</feature>
<evidence type="ECO:0000256" key="1">
    <source>
        <dbReference type="SAM" id="MobiDB-lite"/>
    </source>
</evidence>
<keyword evidence="3" id="KW-1185">Reference proteome</keyword>
<proteinExistence type="predicted"/>
<dbReference type="AlphaFoldDB" id="A0AAN0J255"/>
<organism evidence="2 3">
    <name type="scientific">Amphimedon queenslandica</name>
    <name type="common">Sponge</name>
    <dbReference type="NCBI Taxonomy" id="400682"/>
    <lineage>
        <taxon>Eukaryota</taxon>
        <taxon>Metazoa</taxon>
        <taxon>Porifera</taxon>
        <taxon>Demospongiae</taxon>
        <taxon>Heteroscleromorpha</taxon>
        <taxon>Haplosclerida</taxon>
        <taxon>Niphatidae</taxon>
        <taxon>Amphimedon</taxon>
    </lineage>
</organism>
<sequence length="174" mass="19497">MAGFSLYSNSKDTEGLIISTQQGMDRCASLLKALLSPRKDQNYPPQKENDNPKTPRPRPRQLPLSVTSSSKAESRRRTCGGQSHENIVTKPVQTVSDNMRHSANKKQAHKNCKTVNTANTRKNKKQAGLFLSSSATTVKRRRKLSRPIPVAMSTPQTNHHPTDSKMKKKRMHIP</sequence>
<feature type="compositionally biased region" description="Basic residues" evidence="1">
    <location>
        <begin position="102"/>
        <end position="111"/>
    </location>
</feature>